<comment type="caution">
    <text evidence="11">The sequence shown here is derived from an EMBL/GenBank/DDBJ whole genome shotgun (WGS) entry which is preliminary data.</text>
</comment>
<keyword evidence="6" id="KW-0663">Pyridoxal phosphate</keyword>
<gene>
    <name evidence="11" type="primary">cobD</name>
    <name evidence="11" type="ORF">GCM10011382_28900</name>
</gene>
<evidence type="ECO:0000256" key="3">
    <source>
        <dbReference type="ARBA" id="ARBA00004953"/>
    </source>
</evidence>
<reference evidence="12" key="1">
    <citation type="journal article" date="2019" name="Int. J. Syst. Evol. Microbiol.">
        <title>The Global Catalogue of Microorganisms (GCM) 10K type strain sequencing project: providing services to taxonomists for standard genome sequencing and annotation.</title>
        <authorList>
            <consortium name="The Broad Institute Genomics Platform"/>
            <consortium name="The Broad Institute Genome Sequencing Center for Infectious Disease"/>
            <person name="Wu L."/>
            <person name="Ma J."/>
        </authorList>
    </citation>
    <scope>NUCLEOTIDE SEQUENCE [LARGE SCALE GENOMIC DNA]</scope>
    <source>
        <strain evidence="12">CGMCC 1.15122</strain>
    </source>
</reference>
<name>A0ABQ1PGG0_9GAMM</name>
<keyword evidence="12" id="KW-1185">Reference proteome</keyword>
<keyword evidence="7" id="KW-0456">Lyase</keyword>
<evidence type="ECO:0000256" key="6">
    <source>
        <dbReference type="ARBA" id="ARBA00022898"/>
    </source>
</evidence>
<sequence length="380" mass="40937">MGIAVDTDTDMTGNTALESVNDWPSHGGQAAALLQRFGLPADHPLDDFSANLNPHGPPSWVAHFLAERIHQLDQYPEPSYHAARQAIAAQEGVSADQVLLTNGGAEAIFLAAAHHAGQRALIVTPTFGEYASACAVHRLTVTEHALVGPAFEVDAGELQASAAKADVVFLCRPNNPTGTLVSIADIENILACMASTATLVVDEAFIDLAIDAKPLTPLLARHPQLVLLRSMTKFYTLPGLRLGYVLARAEHIASLARYQPPWSVNQLAARLVAPLLDDMAFAQRTQQWLANEQPRMGRALAAMGLDVVPSHSCFFLVRPGAELCQSGISSLMLLERLLHQGMLARHTYSFSGLNGGWLRLAVRDSSANDRLLKVLHDCVC</sequence>
<keyword evidence="5" id="KW-0169">Cobalamin biosynthesis</keyword>
<dbReference type="InterPro" id="IPR015422">
    <property type="entry name" value="PyrdxlP-dep_Trfase_small"/>
</dbReference>
<dbReference type="InterPro" id="IPR004839">
    <property type="entry name" value="Aminotransferase_I/II_large"/>
</dbReference>
<dbReference type="InterPro" id="IPR015421">
    <property type="entry name" value="PyrdxlP-dep_Trfase_major"/>
</dbReference>
<dbReference type="Pfam" id="PF00155">
    <property type="entry name" value="Aminotran_1_2"/>
    <property type="match status" value="1"/>
</dbReference>
<evidence type="ECO:0000313" key="12">
    <source>
        <dbReference type="Proteomes" id="UP000597301"/>
    </source>
</evidence>
<comment type="cofactor">
    <cofactor evidence="1">
        <name>pyridoxal 5'-phosphate</name>
        <dbReference type="ChEBI" id="CHEBI:597326"/>
    </cofactor>
</comment>
<accession>A0ABQ1PGG0</accession>
<dbReference type="Gene3D" id="3.40.640.10">
    <property type="entry name" value="Type I PLP-dependent aspartate aminotransferase-like (Major domain)"/>
    <property type="match status" value="1"/>
</dbReference>
<dbReference type="SUPFAM" id="SSF53383">
    <property type="entry name" value="PLP-dependent transferases"/>
    <property type="match status" value="1"/>
</dbReference>
<dbReference type="RefSeq" id="WP_422822621.1">
    <property type="nucleotide sequence ID" value="NZ_BMHM01000006.1"/>
</dbReference>
<dbReference type="NCBIfam" id="TIGR01140">
    <property type="entry name" value="L_thr_O3P_dcar"/>
    <property type="match status" value="1"/>
</dbReference>
<feature type="domain" description="Aminotransferase class I/classII large" evidence="10">
    <location>
        <begin position="48"/>
        <end position="374"/>
    </location>
</feature>
<dbReference type="Proteomes" id="UP000597301">
    <property type="component" value="Unassembled WGS sequence"/>
</dbReference>
<dbReference type="InterPro" id="IPR005860">
    <property type="entry name" value="CobD"/>
</dbReference>
<comment type="pathway">
    <text evidence="3">Cofactor biosynthesis; adenosylcobalamin biosynthesis.</text>
</comment>
<evidence type="ECO:0000256" key="4">
    <source>
        <dbReference type="ARBA" id="ARBA00012285"/>
    </source>
</evidence>
<evidence type="ECO:0000313" key="11">
    <source>
        <dbReference type="EMBL" id="GGC96594.1"/>
    </source>
</evidence>
<proteinExistence type="predicted"/>
<evidence type="ECO:0000256" key="5">
    <source>
        <dbReference type="ARBA" id="ARBA00022573"/>
    </source>
</evidence>
<protein>
    <recommendedName>
        <fullName evidence="4">threonine-phosphate decarboxylase</fullName>
        <ecNumber evidence="4">4.1.1.81</ecNumber>
    </recommendedName>
    <alternativeName>
        <fullName evidence="8">L-threonine-O-3-phosphate decarboxylase</fullName>
    </alternativeName>
</protein>
<dbReference type="Gene3D" id="3.90.1150.10">
    <property type="entry name" value="Aspartate Aminotransferase, domain 1"/>
    <property type="match status" value="1"/>
</dbReference>
<comment type="function">
    <text evidence="2">Decarboxylates L-threonine-O-3-phosphate to yield (R)-1-amino-2-propanol O-2-phosphate, the precursor for the linkage between the nucleotide loop and the corrin ring in cobalamin.</text>
</comment>
<comment type="catalytic activity">
    <reaction evidence="9">
        <text>O-phospho-L-threonine + H(+) = (R)-1-aminopropan-2-yl phosphate + CO2</text>
        <dbReference type="Rhea" id="RHEA:11492"/>
        <dbReference type="ChEBI" id="CHEBI:15378"/>
        <dbReference type="ChEBI" id="CHEBI:16526"/>
        <dbReference type="ChEBI" id="CHEBI:58563"/>
        <dbReference type="ChEBI" id="CHEBI:58675"/>
        <dbReference type="EC" id="4.1.1.81"/>
    </reaction>
</comment>
<evidence type="ECO:0000256" key="8">
    <source>
        <dbReference type="ARBA" id="ARBA00029996"/>
    </source>
</evidence>
<evidence type="ECO:0000256" key="9">
    <source>
        <dbReference type="ARBA" id="ARBA00048531"/>
    </source>
</evidence>
<dbReference type="InterPro" id="IPR015424">
    <property type="entry name" value="PyrdxlP-dep_Trfase"/>
</dbReference>
<organism evidence="11 12">
    <name type="scientific">Vreelandella lutescens</name>
    <dbReference type="NCBI Taxonomy" id="1602943"/>
    <lineage>
        <taxon>Bacteria</taxon>
        <taxon>Pseudomonadati</taxon>
        <taxon>Pseudomonadota</taxon>
        <taxon>Gammaproteobacteria</taxon>
        <taxon>Oceanospirillales</taxon>
        <taxon>Halomonadaceae</taxon>
        <taxon>Vreelandella</taxon>
    </lineage>
</organism>
<dbReference type="EMBL" id="BMHM01000006">
    <property type="protein sequence ID" value="GGC96594.1"/>
    <property type="molecule type" value="Genomic_DNA"/>
</dbReference>
<evidence type="ECO:0000256" key="2">
    <source>
        <dbReference type="ARBA" id="ARBA00003444"/>
    </source>
</evidence>
<dbReference type="EC" id="4.1.1.81" evidence="4"/>
<evidence type="ECO:0000256" key="1">
    <source>
        <dbReference type="ARBA" id="ARBA00001933"/>
    </source>
</evidence>
<dbReference type="PANTHER" id="PTHR42885">
    <property type="entry name" value="HISTIDINOL-PHOSPHATE AMINOTRANSFERASE-RELATED"/>
    <property type="match status" value="1"/>
</dbReference>
<dbReference type="CDD" id="cd00609">
    <property type="entry name" value="AAT_like"/>
    <property type="match status" value="1"/>
</dbReference>
<evidence type="ECO:0000259" key="10">
    <source>
        <dbReference type="Pfam" id="PF00155"/>
    </source>
</evidence>
<dbReference type="PANTHER" id="PTHR42885:SF1">
    <property type="entry name" value="THREONINE-PHOSPHATE DECARBOXYLASE"/>
    <property type="match status" value="1"/>
</dbReference>
<evidence type="ECO:0000256" key="7">
    <source>
        <dbReference type="ARBA" id="ARBA00023239"/>
    </source>
</evidence>